<reference evidence="2" key="1">
    <citation type="submission" date="2021-01" db="EMBL/GenBank/DDBJ databases">
        <title>Whole genome shotgun sequence of Rugosimonospora africana NBRC 104875.</title>
        <authorList>
            <person name="Komaki H."/>
            <person name="Tamura T."/>
        </authorList>
    </citation>
    <scope>NUCLEOTIDE SEQUENCE</scope>
    <source>
        <strain evidence="2">NBRC 104875</strain>
    </source>
</reference>
<dbReference type="AlphaFoldDB" id="A0A8J3QVI9"/>
<keyword evidence="3" id="KW-1185">Reference proteome</keyword>
<feature type="transmembrane region" description="Helical" evidence="1">
    <location>
        <begin position="423"/>
        <end position="442"/>
    </location>
</feature>
<keyword evidence="1" id="KW-1133">Transmembrane helix</keyword>
<name>A0A8J3QVI9_9ACTN</name>
<protein>
    <submittedName>
        <fullName evidence="2">Uncharacterized protein</fullName>
    </submittedName>
</protein>
<dbReference type="Proteomes" id="UP000642748">
    <property type="component" value="Unassembled WGS sequence"/>
</dbReference>
<keyword evidence="1" id="KW-0472">Membrane</keyword>
<evidence type="ECO:0000313" key="3">
    <source>
        <dbReference type="Proteomes" id="UP000642748"/>
    </source>
</evidence>
<keyword evidence="1" id="KW-0812">Transmembrane</keyword>
<organism evidence="2 3">
    <name type="scientific">Rugosimonospora africana</name>
    <dbReference type="NCBI Taxonomy" id="556532"/>
    <lineage>
        <taxon>Bacteria</taxon>
        <taxon>Bacillati</taxon>
        <taxon>Actinomycetota</taxon>
        <taxon>Actinomycetes</taxon>
        <taxon>Micromonosporales</taxon>
        <taxon>Micromonosporaceae</taxon>
        <taxon>Rugosimonospora</taxon>
    </lineage>
</organism>
<accession>A0A8J3QVI9</accession>
<dbReference type="EMBL" id="BONZ01000051">
    <property type="protein sequence ID" value="GIH17251.1"/>
    <property type="molecule type" value="Genomic_DNA"/>
</dbReference>
<gene>
    <name evidence="2" type="ORF">Raf01_54230</name>
</gene>
<comment type="caution">
    <text evidence="2">The sequence shown here is derived from an EMBL/GenBank/DDBJ whole genome shotgun (WGS) entry which is preliminary data.</text>
</comment>
<proteinExistence type="predicted"/>
<evidence type="ECO:0000313" key="2">
    <source>
        <dbReference type="EMBL" id="GIH17251.1"/>
    </source>
</evidence>
<evidence type="ECO:0000256" key="1">
    <source>
        <dbReference type="SAM" id="Phobius"/>
    </source>
</evidence>
<feature type="transmembrane region" description="Helical" evidence="1">
    <location>
        <begin position="379"/>
        <end position="403"/>
    </location>
</feature>
<feature type="transmembrane region" description="Helical" evidence="1">
    <location>
        <begin position="491"/>
        <end position="511"/>
    </location>
</feature>
<feature type="transmembrane region" description="Helical" evidence="1">
    <location>
        <begin position="454"/>
        <end position="476"/>
    </location>
</feature>
<sequence>MVCIYSTSWLYLGQKRQDLSAKLELSGLTRHYELYKDQLPRLLPPSFLGGPIGAGDIAIAEPVTGITMTESDAALFALPSNQVVLAVSLGFTTGPLSEPDNVTSVSRVLEQSIGAAVTIRGQSLIAYADELGQHGLTRDTLATDDPTEAPSEALLPERHQLVFIARREKDKWVPTQSVISELLYRDTPPYREEFGTPKIPEQLNLVEQSDDGEFVRPTWSSVAGQGEASTRKLITLGLVTPYVSLLYSHERYVEDSIFLSTVHAVGTASRFRQIWHEAYRQVRRFRDQKQRQTAGLQTRADLEELADNLGNLQFDLTFSVEFPLMRIETFHTALYEAMDLSTQAKALSQMFDQLDGSLHSELTAIDVRERRRDDGRQRWNAFAAGILSLIGVSVGFVIAFLGVNTTEVPGGNDELSMWAPHFADLYLIAALFALTPVFLISFPYLRDWATQRRIVAAWIGLGTTAFGVAVLAATLFEDHHGTGRAIVLDAIFKAVAVFALLIGLSLVGLWSRKPLMTWLRKLLARRRRPATGRTAESASRPDPAAG</sequence>